<name>W6AN62_9MOLU</name>
<gene>
    <name evidence="1" type="ORF">P344_07135</name>
</gene>
<dbReference type="Proteomes" id="UP000019260">
    <property type="component" value="Chromosome"/>
</dbReference>
<dbReference type="AlphaFoldDB" id="W6AN62"/>
<evidence type="ECO:0000313" key="2">
    <source>
        <dbReference type="Proteomes" id="UP000019260"/>
    </source>
</evidence>
<dbReference type="OrthoDB" id="9944361at2"/>
<keyword evidence="2" id="KW-1185">Reference proteome</keyword>
<sequence>MSQIVYFNDKNLFGPWNGSIIIDLPYNPNTIIDYVYNKYTYVPLYFENPADAYFDNANLRLTYYFTGQILNILDNKTNCAFSNYLNDFDIYK</sequence>
<dbReference type="HOGENOM" id="CLU_2411706_0_0_14"/>
<proteinExistence type="predicted"/>
<evidence type="ECO:0000313" key="1">
    <source>
        <dbReference type="EMBL" id="AHI58723.1"/>
    </source>
</evidence>
<reference evidence="1 2" key="1">
    <citation type="submission" date="2013-09" db="EMBL/GenBank/DDBJ databases">
        <title>Complete genome sequence of Spiroplasma mirum suckling mouse cataract agent.</title>
        <authorList>
            <person name="Landry C.A."/>
            <person name="Bastian F.O."/>
            <person name="Thune R.L."/>
        </authorList>
    </citation>
    <scope>NUCLEOTIDE SEQUENCE [LARGE SCALE GENOMIC DNA]</scope>
    <source>
        <strain evidence="1 2">SMCA</strain>
    </source>
</reference>
<accession>W6AN62</accession>
<dbReference type="PATRIC" id="fig|838561.3.peg.1372"/>
<dbReference type="KEGG" id="smia:P344_07135"/>
<protein>
    <submittedName>
        <fullName evidence="1">Uncharacterized protein</fullName>
    </submittedName>
</protein>
<dbReference type="STRING" id="838561.P344_07135"/>
<dbReference type="EMBL" id="CP006720">
    <property type="protein sequence ID" value="AHI58723.1"/>
    <property type="molecule type" value="Genomic_DNA"/>
</dbReference>
<dbReference type="RefSeq" id="WP_025317928.1">
    <property type="nucleotide sequence ID" value="NZ_CP002082.1"/>
</dbReference>
<organism evidence="1 2">
    <name type="scientific">Spiroplasma mirum ATCC 29335</name>
    <dbReference type="NCBI Taxonomy" id="838561"/>
    <lineage>
        <taxon>Bacteria</taxon>
        <taxon>Bacillati</taxon>
        <taxon>Mycoplasmatota</taxon>
        <taxon>Mollicutes</taxon>
        <taxon>Entomoplasmatales</taxon>
        <taxon>Spiroplasmataceae</taxon>
        <taxon>Spiroplasma</taxon>
    </lineage>
</organism>